<dbReference type="RefSeq" id="XP_022456891.1">
    <property type="nucleotide sequence ID" value="XM_022605421.1"/>
</dbReference>
<dbReference type="GO" id="GO:0006139">
    <property type="term" value="P:nucleobase-containing compound metabolic process"/>
    <property type="evidence" value="ECO:0007669"/>
    <property type="project" value="UniProtKB-ARBA"/>
</dbReference>
<evidence type="ECO:0000259" key="1">
    <source>
        <dbReference type="PROSITE" id="PS51747"/>
    </source>
</evidence>
<dbReference type="GO" id="GO:0019239">
    <property type="term" value="F:deaminase activity"/>
    <property type="evidence" value="ECO:0007669"/>
    <property type="project" value="UniProtKB-ARBA"/>
</dbReference>
<dbReference type="Proteomes" id="UP000019384">
    <property type="component" value="Unassembled WGS sequence"/>
</dbReference>
<keyword evidence="3" id="KW-1185">Reference proteome</keyword>
<dbReference type="EMBL" id="HG793125">
    <property type="protein sequence ID" value="CDK24876.1"/>
    <property type="molecule type" value="Genomic_DNA"/>
</dbReference>
<protein>
    <recommendedName>
        <fullName evidence="1">CMP/dCMP-type deaminase domain-containing protein</fullName>
    </recommendedName>
</protein>
<evidence type="ECO:0000313" key="2">
    <source>
        <dbReference type="EMBL" id="CDK24876.1"/>
    </source>
</evidence>
<accession>W6MGF3</accession>
<feature type="domain" description="CMP/dCMP-type deaminase" evidence="1">
    <location>
        <begin position="3"/>
        <end position="97"/>
    </location>
</feature>
<dbReference type="InterPro" id="IPR016193">
    <property type="entry name" value="Cytidine_deaminase-like"/>
</dbReference>
<dbReference type="PROSITE" id="PS51747">
    <property type="entry name" value="CYT_DCMP_DEAMINASES_2"/>
    <property type="match status" value="1"/>
</dbReference>
<dbReference type="GO" id="GO:0016814">
    <property type="term" value="F:hydrolase activity, acting on carbon-nitrogen (but not peptide) bonds, in cyclic amidines"/>
    <property type="evidence" value="ECO:0007669"/>
    <property type="project" value="UniProtKB-ARBA"/>
</dbReference>
<reference evidence="2" key="2">
    <citation type="submission" date="2014-02" db="EMBL/GenBank/DDBJ databases">
        <title>Complete DNA sequence of /Kuraishia capsulata/ illustrates novel genomic features among budding yeasts (/Saccharomycotina/).</title>
        <authorList>
            <person name="Morales L."/>
            <person name="Noel B."/>
            <person name="Porcel B."/>
            <person name="Marcet-Houben M."/>
            <person name="Hullo M-F."/>
            <person name="Sacerdot C."/>
            <person name="Tekaia F."/>
            <person name="Leh-Louis V."/>
            <person name="Despons L."/>
            <person name="Khanna V."/>
            <person name="Aury J-M."/>
            <person name="Barbe V."/>
            <person name="Couloux A."/>
            <person name="Labadie K."/>
            <person name="Pelletier E."/>
            <person name="Souciet J-L."/>
            <person name="Boekhout T."/>
            <person name="Gabaldon T."/>
            <person name="Wincker P."/>
            <person name="Dujon B."/>
        </authorList>
    </citation>
    <scope>NUCLEOTIDE SEQUENCE</scope>
    <source>
        <strain evidence="2">CBS 1993</strain>
    </source>
</reference>
<name>W6MGF3_9ASCO</name>
<reference evidence="2" key="1">
    <citation type="submission" date="2013-12" db="EMBL/GenBank/DDBJ databases">
        <authorList>
            <person name="Genoscope - CEA"/>
        </authorList>
    </citation>
    <scope>NUCLEOTIDE SEQUENCE</scope>
    <source>
        <strain evidence="2">CBS 1993</strain>
    </source>
</reference>
<dbReference type="GeneID" id="34518279"/>
<sequence>MSFDDQKGMSLAFEQAKKSYSEGGIPIGGALIHKDGTVLAVGHNQRVQKGSATLHGEIDTFEKAGRLRGSVYADCTVSGVGDFGMASAKPLAFFTNI</sequence>
<proteinExistence type="predicted"/>
<gene>
    <name evidence="2" type="ORF">KUCA_T00000843001</name>
</gene>
<dbReference type="SUPFAM" id="SSF53927">
    <property type="entry name" value="Cytidine deaminase-like"/>
    <property type="match status" value="1"/>
</dbReference>
<dbReference type="AlphaFoldDB" id="W6MGF3"/>
<dbReference type="HOGENOM" id="CLU_2347004_0_0_1"/>
<dbReference type="CDD" id="cd01285">
    <property type="entry name" value="nucleoside_deaminase"/>
    <property type="match status" value="1"/>
</dbReference>
<dbReference type="OrthoDB" id="408702at2759"/>
<dbReference type="Gene3D" id="3.40.140.10">
    <property type="entry name" value="Cytidine Deaminase, domain 2"/>
    <property type="match status" value="1"/>
</dbReference>
<dbReference type="InterPro" id="IPR002125">
    <property type="entry name" value="CMP_dCMP_dom"/>
</dbReference>
<organism evidence="2 3">
    <name type="scientific">Kuraishia capsulata CBS 1993</name>
    <dbReference type="NCBI Taxonomy" id="1382522"/>
    <lineage>
        <taxon>Eukaryota</taxon>
        <taxon>Fungi</taxon>
        <taxon>Dikarya</taxon>
        <taxon>Ascomycota</taxon>
        <taxon>Saccharomycotina</taxon>
        <taxon>Pichiomycetes</taxon>
        <taxon>Pichiales</taxon>
        <taxon>Pichiaceae</taxon>
        <taxon>Kuraishia</taxon>
    </lineage>
</organism>
<evidence type="ECO:0000313" key="3">
    <source>
        <dbReference type="Proteomes" id="UP000019384"/>
    </source>
</evidence>
<dbReference type="STRING" id="1382522.W6MGF3"/>
<dbReference type="Pfam" id="PF00383">
    <property type="entry name" value="dCMP_cyt_deam_1"/>
    <property type="match status" value="1"/>
</dbReference>